<evidence type="ECO:0000313" key="1">
    <source>
        <dbReference type="EMBL" id="KFD45677.1"/>
    </source>
</evidence>
<dbReference type="Proteomes" id="UP000030764">
    <property type="component" value="Unassembled WGS sequence"/>
</dbReference>
<name>A0A085LL31_9BILA</name>
<protein>
    <submittedName>
        <fullName evidence="1">Uncharacterized protein</fullName>
    </submittedName>
</protein>
<sequence length="157" mass="17966">MHSLGAYPEGPCEISWVTSVILKAALVETETYNARTFCLVLTITFMSDENPVLSYRFLIQRVVRTSRLLEPETEVPSIKRAYMNPNRLIRYRRKIPAQPLLSEAHGNAIRRTWKTELPVRAKIVLEAKGEPLLLQLMLPDLSTPAQFASYDKPHDMN</sequence>
<dbReference type="AlphaFoldDB" id="A0A085LL31"/>
<reference evidence="1 2" key="1">
    <citation type="journal article" date="2014" name="Nat. Genet.">
        <title>Genome and transcriptome of the porcine whipworm Trichuris suis.</title>
        <authorList>
            <person name="Jex A.R."/>
            <person name="Nejsum P."/>
            <person name="Schwarz E.M."/>
            <person name="Hu L."/>
            <person name="Young N.D."/>
            <person name="Hall R.S."/>
            <person name="Korhonen P.K."/>
            <person name="Liao S."/>
            <person name="Thamsborg S."/>
            <person name="Xia J."/>
            <person name="Xu P."/>
            <person name="Wang S."/>
            <person name="Scheerlinck J.P."/>
            <person name="Hofmann A."/>
            <person name="Sternberg P.W."/>
            <person name="Wang J."/>
            <person name="Gasser R.B."/>
        </authorList>
    </citation>
    <scope>NUCLEOTIDE SEQUENCE [LARGE SCALE GENOMIC DNA]</scope>
    <source>
        <strain evidence="1">DCEP-RM93M</strain>
    </source>
</reference>
<accession>A0A085LL31</accession>
<keyword evidence="2" id="KW-1185">Reference proteome</keyword>
<proteinExistence type="predicted"/>
<dbReference type="EMBL" id="KL363441">
    <property type="protein sequence ID" value="KFD45677.1"/>
    <property type="molecule type" value="Genomic_DNA"/>
</dbReference>
<evidence type="ECO:0000313" key="2">
    <source>
        <dbReference type="Proteomes" id="UP000030764"/>
    </source>
</evidence>
<organism evidence="1 2">
    <name type="scientific">Trichuris suis</name>
    <name type="common">pig whipworm</name>
    <dbReference type="NCBI Taxonomy" id="68888"/>
    <lineage>
        <taxon>Eukaryota</taxon>
        <taxon>Metazoa</taxon>
        <taxon>Ecdysozoa</taxon>
        <taxon>Nematoda</taxon>
        <taxon>Enoplea</taxon>
        <taxon>Dorylaimia</taxon>
        <taxon>Trichinellida</taxon>
        <taxon>Trichuridae</taxon>
        <taxon>Trichuris</taxon>
    </lineage>
</organism>
<gene>
    <name evidence="1" type="ORF">M513_13449</name>
</gene>